<gene>
    <name evidence="1" type="ORF">HC175_16645</name>
</gene>
<comment type="caution">
    <text evidence="1">The sequence shown here is derived from an EMBL/GenBank/DDBJ whole genome shotgun (WGS) entry which is preliminary data.</text>
</comment>
<dbReference type="EMBL" id="JAAVJR010000268">
    <property type="protein sequence ID" value="NJW54541.1"/>
    <property type="molecule type" value="Genomic_DNA"/>
</dbReference>
<keyword evidence="2" id="KW-1185">Reference proteome</keyword>
<reference evidence="1 2" key="1">
    <citation type="submission" date="2020-03" db="EMBL/GenBank/DDBJ databases">
        <title>Salinimicrobium sp. nov, isolated from SCS.</title>
        <authorList>
            <person name="Cao W.R."/>
        </authorList>
    </citation>
    <scope>NUCLEOTIDE SEQUENCE [LARGE SCALE GENOMIC DNA]</scope>
    <source>
        <strain evidence="2">J15B91</strain>
    </source>
</reference>
<proteinExistence type="predicted"/>
<evidence type="ECO:0000313" key="1">
    <source>
        <dbReference type="EMBL" id="NJW54541.1"/>
    </source>
</evidence>
<feature type="non-terminal residue" evidence="1">
    <location>
        <position position="1"/>
    </location>
</feature>
<feature type="non-terminal residue" evidence="1">
    <location>
        <position position="193"/>
    </location>
</feature>
<dbReference type="Proteomes" id="UP000703674">
    <property type="component" value="Unassembled WGS sequence"/>
</dbReference>
<dbReference type="RefSeq" id="WP_168139488.1">
    <property type="nucleotide sequence ID" value="NZ_JAAVJR010000268.1"/>
</dbReference>
<sequence>GADVAQTYDITQDPQDLYGLISGGQTIGTFEGYPDGMFDPSAEGPGIYPISYTVDETSGCIVGSDTAVFTITVTPCEANAGEDVDDVICQSEAIQLQNDIAADQSQMNAIFIEWLGERDTDGTFEGDLSGLSRIETGPFPIDIIGTYTVGTGICEESANIAITIVEDVNAGESTSITLDPDDAPVNLFNLLGE</sequence>
<organism evidence="1 2">
    <name type="scientific">Salinimicrobium oceani</name>
    <dbReference type="NCBI Taxonomy" id="2722702"/>
    <lineage>
        <taxon>Bacteria</taxon>
        <taxon>Pseudomonadati</taxon>
        <taxon>Bacteroidota</taxon>
        <taxon>Flavobacteriia</taxon>
        <taxon>Flavobacteriales</taxon>
        <taxon>Flavobacteriaceae</taxon>
        <taxon>Salinimicrobium</taxon>
    </lineage>
</organism>
<name>A0ABX1D645_9FLAO</name>
<protein>
    <submittedName>
        <fullName evidence="1">Uncharacterized protein</fullName>
    </submittedName>
</protein>
<evidence type="ECO:0000313" key="2">
    <source>
        <dbReference type="Proteomes" id="UP000703674"/>
    </source>
</evidence>
<accession>A0ABX1D645</accession>